<dbReference type="PROSITE" id="PS00232">
    <property type="entry name" value="CADHERIN_1"/>
    <property type="match status" value="2"/>
</dbReference>
<keyword evidence="14" id="KW-1185">Reference proteome</keyword>
<evidence type="ECO:0000313" key="14">
    <source>
        <dbReference type="Proteomes" id="UP001318040"/>
    </source>
</evidence>
<keyword evidence="9" id="KW-0472">Membrane</keyword>
<dbReference type="CDD" id="cd11304">
    <property type="entry name" value="Cadherin_repeat"/>
    <property type="match status" value="4"/>
</dbReference>
<comment type="subcellular location">
    <subcellularLocation>
        <location evidence="1">Cell membrane</location>
    </subcellularLocation>
</comment>
<evidence type="ECO:0000256" key="8">
    <source>
        <dbReference type="ARBA" id="ARBA00022889"/>
    </source>
</evidence>
<evidence type="ECO:0000256" key="5">
    <source>
        <dbReference type="ARBA" id="ARBA00022729"/>
    </source>
</evidence>
<feature type="domain" description="Cadherin" evidence="13">
    <location>
        <begin position="85"/>
        <end position="204"/>
    </location>
</feature>
<reference evidence="15" key="1">
    <citation type="submission" date="2025-08" db="UniProtKB">
        <authorList>
            <consortium name="RefSeq"/>
        </authorList>
    </citation>
    <scope>IDENTIFICATION</scope>
    <source>
        <tissue evidence="15">Sperm</tissue>
    </source>
</reference>
<proteinExistence type="predicted"/>
<evidence type="ECO:0000256" key="3">
    <source>
        <dbReference type="ARBA" id="ARBA00022685"/>
    </source>
</evidence>
<dbReference type="InterPro" id="IPR015919">
    <property type="entry name" value="Cadherin-like_sf"/>
</dbReference>
<dbReference type="GO" id="GO:0016339">
    <property type="term" value="P:calcium-dependent cell-cell adhesion via plasma membrane cell adhesion molecules"/>
    <property type="evidence" value="ECO:0007669"/>
    <property type="project" value="TreeGrafter"/>
</dbReference>
<evidence type="ECO:0000256" key="12">
    <source>
        <dbReference type="SAM" id="SignalP"/>
    </source>
</evidence>
<dbReference type="GO" id="GO:0008013">
    <property type="term" value="F:beta-catenin binding"/>
    <property type="evidence" value="ECO:0007669"/>
    <property type="project" value="TreeGrafter"/>
</dbReference>
<keyword evidence="3" id="KW-0165">Cleavage on pair of basic residues</keyword>
<dbReference type="Pfam" id="PF00028">
    <property type="entry name" value="Cadherin"/>
    <property type="match status" value="3"/>
</dbReference>
<dbReference type="GO" id="GO:0016342">
    <property type="term" value="C:catenin complex"/>
    <property type="evidence" value="ECO:0007669"/>
    <property type="project" value="TreeGrafter"/>
</dbReference>
<feature type="signal peptide" evidence="12">
    <location>
        <begin position="1"/>
        <end position="20"/>
    </location>
</feature>
<feature type="domain" description="Cadherin" evidence="13">
    <location>
        <begin position="333"/>
        <end position="431"/>
    </location>
</feature>
<evidence type="ECO:0000256" key="9">
    <source>
        <dbReference type="ARBA" id="ARBA00023136"/>
    </source>
</evidence>
<dbReference type="Proteomes" id="UP001318040">
    <property type="component" value="Chromosome 63"/>
</dbReference>
<sequence length="597" mass="64285">MPRRVTVFLVALQVWRTSNAEDGHRFTLSASGSIEDPTRTFSIDAASGDVYVLRALDRERNATHQGPTVMLVHVLDQNDNRPRFQHEPFHAQLPEHAPRGHHVIHVEADDPDNPETGNAELRYSLGPPRPPPANRSAVSFAIDPLSGDITTTSDPQLLDREALATLTYELVVSVSDMAGGDSGLVRSSTVTVTIADINDNPPVFHPTTRFEVSVEENVVRPLLNLTVRDVDERGSANWEVSFSIISGDTDGTFNVSTRPHSNRGILGLAQPLDYETWRVHALLVRADNLAPLVPHVRLPHASTATIVVSVLDTNEPPVFHHGPNATVVALQQEGLRPGATVARLNASDPDHAQQQIVRYSVLSDPARWLRVDALSGVVTTTAVLDRESVHVNHGHDYEATFLATDNGHPPASSTATLLLRLSDENDHAPAVSPAWALVCTGRGSLANRSLATLVASDPHDLPGNAGPFTFRLGHRAQSAGPAQRLLALLGVPTEEEKLRLSWRLDVVNETHADLVSLSEVSRGQHLVPVSVADSGRPPQTTLLVFNASVCSCSPPAARSGGAAQPLDCSSGAPGGPRRFTPPLLSFGDFGVFICHRE</sequence>
<evidence type="ECO:0000256" key="4">
    <source>
        <dbReference type="ARBA" id="ARBA00022723"/>
    </source>
</evidence>
<keyword evidence="6" id="KW-0677">Repeat</keyword>
<evidence type="ECO:0000256" key="6">
    <source>
        <dbReference type="ARBA" id="ARBA00022737"/>
    </source>
</evidence>
<feature type="domain" description="Cadherin" evidence="13">
    <location>
        <begin position="206"/>
        <end position="319"/>
    </location>
</feature>
<dbReference type="GO" id="GO:0044331">
    <property type="term" value="P:cell-cell adhesion mediated by cadherin"/>
    <property type="evidence" value="ECO:0007669"/>
    <property type="project" value="TreeGrafter"/>
</dbReference>
<keyword evidence="5 12" id="KW-0732">Signal</keyword>
<evidence type="ECO:0000256" key="2">
    <source>
        <dbReference type="ARBA" id="ARBA00022475"/>
    </source>
</evidence>
<keyword evidence="7 11" id="KW-0106">Calcium</keyword>
<evidence type="ECO:0000259" key="13">
    <source>
        <dbReference type="PROSITE" id="PS50268"/>
    </source>
</evidence>
<accession>A0AAJ7XGA1</accession>
<dbReference type="KEGG" id="pmrn:116955978"/>
<dbReference type="InterPro" id="IPR002126">
    <property type="entry name" value="Cadherin-like_dom"/>
</dbReference>
<evidence type="ECO:0000256" key="11">
    <source>
        <dbReference type="PROSITE-ProRule" id="PRU00043"/>
    </source>
</evidence>
<keyword evidence="4" id="KW-0479">Metal-binding</keyword>
<name>A0AAJ7XGA1_PETMA</name>
<keyword evidence="2" id="KW-1003">Cell membrane</keyword>
<dbReference type="GO" id="GO:0005912">
    <property type="term" value="C:adherens junction"/>
    <property type="evidence" value="ECO:0007669"/>
    <property type="project" value="TreeGrafter"/>
</dbReference>
<dbReference type="PANTHER" id="PTHR24027">
    <property type="entry name" value="CADHERIN-23"/>
    <property type="match status" value="1"/>
</dbReference>
<dbReference type="InterPro" id="IPR039808">
    <property type="entry name" value="Cadherin"/>
</dbReference>
<dbReference type="GO" id="GO:0045296">
    <property type="term" value="F:cadherin binding"/>
    <property type="evidence" value="ECO:0007669"/>
    <property type="project" value="TreeGrafter"/>
</dbReference>
<evidence type="ECO:0000256" key="1">
    <source>
        <dbReference type="ARBA" id="ARBA00004236"/>
    </source>
</evidence>
<gene>
    <name evidence="15" type="primary">LOC116955978</name>
</gene>
<dbReference type="FunFam" id="2.60.40.60:FF:000019">
    <property type="entry name" value="Cadherin 2"/>
    <property type="match status" value="1"/>
</dbReference>
<evidence type="ECO:0000313" key="15">
    <source>
        <dbReference type="RefSeq" id="XP_032833255.1"/>
    </source>
</evidence>
<dbReference type="FunFam" id="2.60.40.60:FF:000022">
    <property type="entry name" value="Cadherin 2"/>
    <property type="match status" value="1"/>
</dbReference>
<keyword evidence="8" id="KW-0130">Cell adhesion</keyword>
<dbReference type="GO" id="GO:0005509">
    <property type="term" value="F:calcium ion binding"/>
    <property type="evidence" value="ECO:0007669"/>
    <property type="project" value="UniProtKB-UniRule"/>
</dbReference>
<dbReference type="GO" id="GO:0007043">
    <property type="term" value="P:cell-cell junction assembly"/>
    <property type="evidence" value="ECO:0007669"/>
    <property type="project" value="TreeGrafter"/>
</dbReference>
<feature type="domain" description="Cadherin" evidence="13">
    <location>
        <begin position="25"/>
        <end position="84"/>
    </location>
</feature>
<dbReference type="PROSITE" id="PS50268">
    <property type="entry name" value="CADHERIN_2"/>
    <property type="match status" value="4"/>
</dbReference>
<dbReference type="PRINTS" id="PR00205">
    <property type="entry name" value="CADHERIN"/>
</dbReference>
<dbReference type="AlphaFoldDB" id="A0AAJ7XGA1"/>
<keyword evidence="10" id="KW-0325">Glycoprotein</keyword>
<dbReference type="SMART" id="SM00112">
    <property type="entry name" value="CA"/>
    <property type="match status" value="4"/>
</dbReference>
<dbReference type="GO" id="GO:0034332">
    <property type="term" value="P:adherens junction organization"/>
    <property type="evidence" value="ECO:0007669"/>
    <property type="project" value="TreeGrafter"/>
</dbReference>
<evidence type="ECO:0000256" key="7">
    <source>
        <dbReference type="ARBA" id="ARBA00022837"/>
    </source>
</evidence>
<dbReference type="SUPFAM" id="SSF49313">
    <property type="entry name" value="Cadherin-like"/>
    <property type="match status" value="4"/>
</dbReference>
<organism evidence="14 15">
    <name type="scientific">Petromyzon marinus</name>
    <name type="common">Sea lamprey</name>
    <dbReference type="NCBI Taxonomy" id="7757"/>
    <lineage>
        <taxon>Eukaryota</taxon>
        <taxon>Metazoa</taxon>
        <taxon>Chordata</taxon>
        <taxon>Craniata</taxon>
        <taxon>Vertebrata</taxon>
        <taxon>Cyclostomata</taxon>
        <taxon>Hyperoartia</taxon>
        <taxon>Petromyzontiformes</taxon>
        <taxon>Petromyzontidae</taxon>
        <taxon>Petromyzon</taxon>
    </lineage>
</organism>
<evidence type="ECO:0000256" key="10">
    <source>
        <dbReference type="ARBA" id="ARBA00023180"/>
    </source>
</evidence>
<feature type="chain" id="PRO_5042487191" evidence="12">
    <location>
        <begin position="21"/>
        <end position="597"/>
    </location>
</feature>
<dbReference type="GO" id="GO:0000902">
    <property type="term" value="P:cell morphogenesis"/>
    <property type="evidence" value="ECO:0007669"/>
    <property type="project" value="TreeGrafter"/>
</dbReference>
<dbReference type="RefSeq" id="XP_032833255.1">
    <property type="nucleotide sequence ID" value="XM_032977364.1"/>
</dbReference>
<dbReference type="FunFam" id="2.60.40.60:FF:000095">
    <property type="entry name" value="Cadherin 13"/>
    <property type="match status" value="1"/>
</dbReference>
<dbReference type="InterPro" id="IPR020894">
    <property type="entry name" value="Cadherin_CS"/>
</dbReference>
<dbReference type="PANTHER" id="PTHR24027:SF80">
    <property type="entry name" value="CADHERIN-13"/>
    <property type="match status" value="1"/>
</dbReference>
<dbReference type="GO" id="GO:0007156">
    <property type="term" value="P:homophilic cell adhesion via plasma membrane adhesion molecules"/>
    <property type="evidence" value="ECO:0007669"/>
    <property type="project" value="InterPro"/>
</dbReference>
<dbReference type="GO" id="GO:0016477">
    <property type="term" value="P:cell migration"/>
    <property type="evidence" value="ECO:0007669"/>
    <property type="project" value="TreeGrafter"/>
</dbReference>
<dbReference type="Gene3D" id="2.60.40.60">
    <property type="entry name" value="Cadherins"/>
    <property type="match status" value="5"/>
</dbReference>
<protein>
    <submittedName>
        <fullName evidence="15">Cadherin-13-like</fullName>
    </submittedName>
</protein>